<evidence type="ECO:0000313" key="3">
    <source>
        <dbReference type="Proteomes" id="UP000240883"/>
    </source>
</evidence>
<gene>
    <name evidence="2" type="ORF">BS50DRAFT_237669</name>
</gene>
<feature type="compositionally biased region" description="Polar residues" evidence="1">
    <location>
        <begin position="75"/>
        <end position="84"/>
    </location>
</feature>
<evidence type="ECO:0000313" key="2">
    <source>
        <dbReference type="EMBL" id="PSN71876.1"/>
    </source>
</evidence>
<feature type="region of interest" description="Disordered" evidence="1">
    <location>
        <begin position="66"/>
        <end position="130"/>
    </location>
</feature>
<name>A0A2T2P2Y1_CORCC</name>
<proteinExistence type="predicted"/>
<evidence type="ECO:0000256" key="1">
    <source>
        <dbReference type="SAM" id="MobiDB-lite"/>
    </source>
</evidence>
<keyword evidence="3" id="KW-1185">Reference proteome</keyword>
<dbReference type="Proteomes" id="UP000240883">
    <property type="component" value="Unassembled WGS sequence"/>
</dbReference>
<protein>
    <submittedName>
        <fullName evidence="2">Uncharacterized protein</fullName>
    </submittedName>
</protein>
<dbReference type="EMBL" id="KZ678130">
    <property type="protein sequence ID" value="PSN71876.1"/>
    <property type="molecule type" value="Genomic_DNA"/>
</dbReference>
<accession>A0A2T2P2Y1</accession>
<reference evidence="2 3" key="1">
    <citation type="journal article" date="2018" name="Front. Microbiol.">
        <title>Genome-Wide Analysis of Corynespora cassiicola Leaf Fall Disease Putative Effectors.</title>
        <authorList>
            <person name="Lopez D."/>
            <person name="Ribeiro S."/>
            <person name="Label P."/>
            <person name="Fumanal B."/>
            <person name="Venisse J.S."/>
            <person name="Kohler A."/>
            <person name="de Oliveira R.R."/>
            <person name="Labutti K."/>
            <person name="Lipzen A."/>
            <person name="Lail K."/>
            <person name="Bauer D."/>
            <person name="Ohm R.A."/>
            <person name="Barry K.W."/>
            <person name="Spatafora J."/>
            <person name="Grigoriev I.V."/>
            <person name="Martin F.M."/>
            <person name="Pujade-Renaud V."/>
        </authorList>
    </citation>
    <scope>NUCLEOTIDE SEQUENCE [LARGE SCALE GENOMIC DNA]</scope>
    <source>
        <strain evidence="2 3">Philippines</strain>
    </source>
</reference>
<organism evidence="2 3">
    <name type="scientific">Corynespora cassiicola Philippines</name>
    <dbReference type="NCBI Taxonomy" id="1448308"/>
    <lineage>
        <taxon>Eukaryota</taxon>
        <taxon>Fungi</taxon>
        <taxon>Dikarya</taxon>
        <taxon>Ascomycota</taxon>
        <taxon>Pezizomycotina</taxon>
        <taxon>Dothideomycetes</taxon>
        <taxon>Pleosporomycetidae</taxon>
        <taxon>Pleosporales</taxon>
        <taxon>Corynesporascaceae</taxon>
        <taxon>Corynespora</taxon>
    </lineage>
</organism>
<sequence length="130" mass="14992">MHARPPWSQPLPTVYHGHRHDCRNQHHRHTFLLVRNLKTKLPGTTLPPHPLSPCMRPICAYKHPQTKNMTRKQNLRTSHSQTHDSGLCQRPYKTCTDVKRKRSSTARGTQDRDEPPAKAIHSLSLSLSRT</sequence>
<dbReference type="AlphaFoldDB" id="A0A2T2P2Y1"/>